<evidence type="ECO:0000256" key="1">
    <source>
        <dbReference type="SAM" id="Phobius"/>
    </source>
</evidence>
<sequence>MSNLILSTSAYLYDFILLMLYFSGCLGRRFSRKVTFLGTIACWVAFCCFKLLPVYQADYNPTLPALFQLLVLGFYLCFFFGSSLPKKLLAALLQLATLSLLEFFTMRLLYTVIQPGEPVPIDSPIIALGTLIMIPLALLVCVFNYDLWKLFESRQWKWTHSRLQWICLLLPLGQGLLLTDYIRIYLNAIEQIRVSVLLGILLSMLADAGMFFLLEEAAEQSRLEEALRLQKRLYQREKYHYEELMQTQQETAKLRHDYQNYLLMLQELKKEDTP</sequence>
<name>A0A923LCI8_9FIRM</name>
<protein>
    <submittedName>
        <fullName evidence="2">Uncharacterized protein</fullName>
    </submittedName>
</protein>
<organism evidence="2 3">
    <name type="scientific">Anaerosacchariphilus hominis</name>
    <dbReference type="NCBI Taxonomy" id="2763017"/>
    <lineage>
        <taxon>Bacteria</taxon>
        <taxon>Bacillati</taxon>
        <taxon>Bacillota</taxon>
        <taxon>Clostridia</taxon>
        <taxon>Lachnospirales</taxon>
        <taxon>Lachnospiraceae</taxon>
        <taxon>Anaerosacchariphilus</taxon>
    </lineage>
</organism>
<evidence type="ECO:0000313" key="2">
    <source>
        <dbReference type="EMBL" id="MBC5659836.1"/>
    </source>
</evidence>
<feature type="transmembrane region" description="Helical" evidence="1">
    <location>
        <begin position="192"/>
        <end position="214"/>
    </location>
</feature>
<evidence type="ECO:0000313" key="3">
    <source>
        <dbReference type="Proteomes" id="UP000649345"/>
    </source>
</evidence>
<feature type="transmembrane region" description="Helical" evidence="1">
    <location>
        <begin position="61"/>
        <end position="81"/>
    </location>
</feature>
<keyword evidence="3" id="KW-1185">Reference proteome</keyword>
<proteinExistence type="predicted"/>
<accession>A0A923LCI8</accession>
<reference evidence="2" key="1">
    <citation type="submission" date="2020-08" db="EMBL/GenBank/DDBJ databases">
        <title>Genome public.</title>
        <authorList>
            <person name="Liu C."/>
            <person name="Sun Q."/>
        </authorList>
    </citation>
    <scope>NUCLEOTIDE SEQUENCE</scope>
    <source>
        <strain evidence="2">NSJ-68</strain>
    </source>
</reference>
<dbReference type="RefSeq" id="WP_186872135.1">
    <property type="nucleotide sequence ID" value="NZ_JACOOR010000004.1"/>
</dbReference>
<dbReference type="Proteomes" id="UP000649345">
    <property type="component" value="Unassembled WGS sequence"/>
</dbReference>
<keyword evidence="1" id="KW-0812">Transmembrane</keyword>
<comment type="caution">
    <text evidence="2">The sequence shown here is derived from an EMBL/GenBank/DDBJ whole genome shotgun (WGS) entry which is preliminary data.</text>
</comment>
<feature type="transmembrane region" description="Helical" evidence="1">
    <location>
        <begin position="34"/>
        <end position="55"/>
    </location>
</feature>
<feature type="transmembrane region" description="Helical" evidence="1">
    <location>
        <begin position="125"/>
        <end position="145"/>
    </location>
</feature>
<dbReference type="AlphaFoldDB" id="A0A923LCI8"/>
<keyword evidence="1" id="KW-0472">Membrane</keyword>
<feature type="transmembrane region" description="Helical" evidence="1">
    <location>
        <begin position="6"/>
        <end position="22"/>
    </location>
</feature>
<feature type="transmembrane region" description="Helical" evidence="1">
    <location>
        <begin position="165"/>
        <end position="186"/>
    </location>
</feature>
<dbReference type="EMBL" id="JACOOR010000004">
    <property type="protein sequence ID" value="MBC5659836.1"/>
    <property type="molecule type" value="Genomic_DNA"/>
</dbReference>
<keyword evidence="1" id="KW-1133">Transmembrane helix</keyword>
<feature type="transmembrane region" description="Helical" evidence="1">
    <location>
        <begin position="88"/>
        <end position="113"/>
    </location>
</feature>
<gene>
    <name evidence="2" type="ORF">H8S44_08640</name>
</gene>